<keyword evidence="5" id="KW-0472">Membrane</keyword>
<keyword evidence="7" id="KW-1185">Reference proteome</keyword>
<evidence type="ECO:0008006" key="8">
    <source>
        <dbReference type="Google" id="ProtNLM"/>
    </source>
</evidence>
<feature type="region of interest" description="Disordered" evidence="4">
    <location>
        <begin position="23"/>
        <end position="49"/>
    </location>
</feature>
<dbReference type="EMBL" id="FJUW01000090">
    <property type="protein sequence ID" value="CZT13545.1"/>
    <property type="molecule type" value="Genomic_DNA"/>
</dbReference>
<dbReference type="PANTHER" id="PTHR33365">
    <property type="entry name" value="YALI0B05434P"/>
    <property type="match status" value="1"/>
</dbReference>
<evidence type="ECO:0000256" key="5">
    <source>
        <dbReference type="SAM" id="Phobius"/>
    </source>
</evidence>
<dbReference type="Pfam" id="PF11807">
    <property type="entry name" value="UstYa"/>
    <property type="match status" value="1"/>
</dbReference>
<organism evidence="6 7">
    <name type="scientific">Rhynchosporium graminicola</name>
    <dbReference type="NCBI Taxonomy" id="2792576"/>
    <lineage>
        <taxon>Eukaryota</taxon>
        <taxon>Fungi</taxon>
        <taxon>Dikarya</taxon>
        <taxon>Ascomycota</taxon>
        <taxon>Pezizomycotina</taxon>
        <taxon>Leotiomycetes</taxon>
        <taxon>Helotiales</taxon>
        <taxon>Ploettnerulaceae</taxon>
        <taxon>Rhynchosporium</taxon>
    </lineage>
</organism>
<accession>A0A1E1LSV0</accession>
<evidence type="ECO:0000256" key="3">
    <source>
        <dbReference type="ARBA" id="ARBA00035112"/>
    </source>
</evidence>
<keyword evidence="5" id="KW-1133">Transmembrane helix</keyword>
<protein>
    <recommendedName>
        <fullName evidence="8">Oxidase ustYa</fullName>
    </recommendedName>
</protein>
<dbReference type="AlphaFoldDB" id="A0A1E1LSV0"/>
<comment type="pathway">
    <text evidence="1">Mycotoxin biosynthesis.</text>
</comment>
<keyword evidence="2" id="KW-0560">Oxidoreductase</keyword>
<evidence type="ECO:0000256" key="4">
    <source>
        <dbReference type="SAM" id="MobiDB-lite"/>
    </source>
</evidence>
<dbReference type="InterPro" id="IPR021765">
    <property type="entry name" value="UstYa-like"/>
</dbReference>
<reference evidence="7" key="1">
    <citation type="submission" date="2016-03" db="EMBL/GenBank/DDBJ databases">
        <authorList>
            <person name="Ploux O."/>
        </authorList>
    </citation>
    <scope>NUCLEOTIDE SEQUENCE [LARGE SCALE GENOMIC DNA]</scope>
    <source>
        <strain evidence="7">UK7</strain>
    </source>
</reference>
<dbReference type="Proteomes" id="UP000178129">
    <property type="component" value="Unassembled WGS sequence"/>
</dbReference>
<evidence type="ECO:0000256" key="2">
    <source>
        <dbReference type="ARBA" id="ARBA00023002"/>
    </source>
</evidence>
<comment type="caution">
    <text evidence="6">The sequence shown here is derived from an EMBL/GenBank/DDBJ whole genome shotgun (WGS) entry which is preliminary data.</text>
</comment>
<evidence type="ECO:0000313" key="6">
    <source>
        <dbReference type="EMBL" id="CZT13545.1"/>
    </source>
</evidence>
<sequence>MPPYNDIEKDLSEKDSFLNGSKHIVSESDSDNSSDTTTQNSQGLLSNRKCRGRSRENIRGRFMGVLKIFSHCTGWLIVLVIQIGMFLALYQRLPVKQTNFLNGDISHIVPEFSTELVRFKAEYDLYAPNYQSDENMKMVHANMASLVPKGSAMIPVDNWQDYPSLGEPMLDPWEGSRPLYKASFTHQLHCLTLLMESYDRLLRYGPDGTEKITPPGHDAPHTTHCWDYLRQSIMCCGDTSLEGRSPTSKNQTSGFGNVHVCKNYREVYAWIEATRVDDEQYV</sequence>
<name>A0A1E1LSV0_9HELO</name>
<comment type="similarity">
    <text evidence="3">Belongs to the ustYa family.</text>
</comment>
<feature type="compositionally biased region" description="Low complexity" evidence="4">
    <location>
        <begin position="31"/>
        <end position="42"/>
    </location>
</feature>
<dbReference type="GO" id="GO:0016491">
    <property type="term" value="F:oxidoreductase activity"/>
    <property type="evidence" value="ECO:0007669"/>
    <property type="project" value="UniProtKB-KW"/>
</dbReference>
<feature type="transmembrane region" description="Helical" evidence="5">
    <location>
        <begin position="68"/>
        <end position="90"/>
    </location>
</feature>
<evidence type="ECO:0000256" key="1">
    <source>
        <dbReference type="ARBA" id="ARBA00004685"/>
    </source>
</evidence>
<dbReference type="GO" id="GO:0043386">
    <property type="term" value="P:mycotoxin biosynthetic process"/>
    <property type="evidence" value="ECO:0007669"/>
    <property type="project" value="InterPro"/>
</dbReference>
<proteinExistence type="inferred from homology"/>
<dbReference type="STRING" id="914237.A0A1E1LSV0"/>
<keyword evidence="5" id="KW-0812">Transmembrane</keyword>
<gene>
    <name evidence="6" type="ORF">RCO7_10370</name>
</gene>
<dbReference type="PANTHER" id="PTHR33365:SF11">
    <property type="entry name" value="TAT PATHWAY SIGNAL SEQUENCE"/>
    <property type="match status" value="1"/>
</dbReference>
<evidence type="ECO:0000313" key="7">
    <source>
        <dbReference type="Proteomes" id="UP000178129"/>
    </source>
</evidence>
<dbReference type="InParanoid" id="A0A1E1LSV0"/>